<feature type="compositionally biased region" description="Basic and acidic residues" evidence="16">
    <location>
        <begin position="235"/>
        <end position="247"/>
    </location>
</feature>
<evidence type="ECO:0000256" key="4">
    <source>
        <dbReference type="ARBA" id="ARBA00012483"/>
    </source>
</evidence>
<feature type="region of interest" description="Disordered" evidence="16">
    <location>
        <begin position="184"/>
        <end position="263"/>
    </location>
</feature>
<evidence type="ECO:0000256" key="1">
    <source>
        <dbReference type="ARBA" id="ARBA00000900"/>
    </source>
</evidence>
<dbReference type="GO" id="GO:0016020">
    <property type="term" value="C:membrane"/>
    <property type="evidence" value="ECO:0007669"/>
    <property type="project" value="UniProtKB-SubCell"/>
</dbReference>
<evidence type="ECO:0000256" key="8">
    <source>
        <dbReference type="ARBA" id="ARBA00022729"/>
    </source>
</evidence>
<keyword evidence="21" id="KW-1185">Reference proteome</keyword>
<dbReference type="InterPro" id="IPR001841">
    <property type="entry name" value="Znf_RING"/>
</dbReference>
<evidence type="ECO:0000256" key="11">
    <source>
        <dbReference type="ARBA" id="ARBA00022833"/>
    </source>
</evidence>
<keyword evidence="6 17" id="KW-0812">Transmembrane</keyword>
<evidence type="ECO:0000256" key="15">
    <source>
        <dbReference type="PROSITE-ProRule" id="PRU00175"/>
    </source>
</evidence>
<evidence type="ECO:0000313" key="20">
    <source>
        <dbReference type="EMBL" id="CBI17870.3"/>
    </source>
</evidence>
<dbReference type="Pfam" id="PF13639">
    <property type="entry name" value="zf-RING_2"/>
    <property type="match status" value="1"/>
</dbReference>
<keyword evidence="7" id="KW-0479">Metal-binding</keyword>
<evidence type="ECO:0000256" key="18">
    <source>
        <dbReference type="SAM" id="SignalP"/>
    </source>
</evidence>
<dbReference type="SUPFAM" id="SSF57850">
    <property type="entry name" value="RING/U-box"/>
    <property type="match status" value="1"/>
</dbReference>
<comment type="catalytic activity">
    <reaction evidence="1">
        <text>S-ubiquitinyl-[E2 ubiquitin-conjugating enzyme]-L-cysteine + [acceptor protein]-L-lysine = [E2 ubiquitin-conjugating enzyme]-L-cysteine + N(6)-ubiquitinyl-[acceptor protein]-L-lysine.</text>
        <dbReference type="EC" id="2.3.2.27"/>
    </reaction>
</comment>
<dbReference type="GO" id="GO:0008270">
    <property type="term" value="F:zinc ion binding"/>
    <property type="evidence" value="ECO:0007669"/>
    <property type="project" value="UniProtKB-KW"/>
</dbReference>
<keyword evidence="10" id="KW-0833">Ubl conjugation pathway</keyword>
<evidence type="ECO:0000256" key="2">
    <source>
        <dbReference type="ARBA" id="ARBA00004167"/>
    </source>
</evidence>
<dbReference type="Gene3D" id="3.30.40.10">
    <property type="entry name" value="Zinc/RING finger domain, C3HC4 (zinc finger)"/>
    <property type="match status" value="1"/>
</dbReference>
<evidence type="ECO:0000256" key="10">
    <source>
        <dbReference type="ARBA" id="ARBA00022786"/>
    </source>
</evidence>
<evidence type="ECO:0000256" key="6">
    <source>
        <dbReference type="ARBA" id="ARBA00022692"/>
    </source>
</evidence>
<dbReference type="Proteomes" id="UP000009183">
    <property type="component" value="Chromosome 11"/>
</dbReference>
<dbReference type="GO" id="GO:0061630">
    <property type="term" value="F:ubiquitin protein ligase activity"/>
    <property type="evidence" value="ECO:0007669"/>
    <property type="project" value="UniProtKB-EC"/>
</dbReference>
<dbReference type="AlphaFoldDB" id="D7SQD9"/>
<reference evidence="21" key="1">
    <citation type="journal article" date="2007" name="Nature">
        <title>The grapevine genome sequence suggests ancestral hexaploidization in major angiosperm phyla.</title>
        <authorList>
            <consortium name="The French-Italian Public Consortium for Grapevine Genome Characterization."/>
            <person name="Jaillon O."/>
            <person name="Aury J.-M."/>
            <person name="Noel B."/>
            <person name="Policriti A."/>
            <person name="Clepet C."/>
            <person name="Casagrande A."/>
            <person name="Choisne N."/>
            <person name="Aubourg S."/>
            <person name="Vitulo N."/>
            <person name="Jubin C."/>
            <person name="Vezzi A."/>
            <person name="Legeai F."/>
            <person name="Hugueney P."/>
            <person name="Dasilva C."/>
            <person name="Horner D."/>
            <person name="Mica E."/>
            <person name="Jublot D."/>
            <person name="Poulain J."/>
            <person name="Bruyere C."/>
            <person name="Billault A."/>
            <person name="Segurens B."/>
            <person name="Gouyvenoux M."/>
            <person name="Ugarte E."/>
            <person name="Cattonaro F."/>
            <person name="Anthouard V."/>
            <person name="Vico V."/>
            <person name="Del Fabbro C."/>
            <person name="Alaux M."/>
            <person name="Di Gaspero G."/>
            <person name="Dumas V."/>
            <person name="Felice N."/>
            <person name="Paillard S."/>
            <person name="Juman I."/>
            <person name="Moroldo M."/>
            <person name="Scalabrin S."/>
            <person name="Canaguier A."/>
            <person name="Le Clainche I."/>
            <person name="Malacrida G."/>
            <person name="Durand E."/>
            <person name="Pesole G."/>
            <person name="Laucou V."/>
            <person name="Chatelet P."/>
            <person name="Merdinoglu D."/>
            <person name="Delledonne M."/>
            <person name="Pezzotti M."/>
            <person name="Lecharny A."/>
            <person name="Scarpelli C."/>
            <person name="Artiguenave F."/>
            <person name="Pe M.E."/>
            <person name="Valle G."/>
            <person name="Morgante M."/>
            <person name="Caboche M."/>
            <person name="Adam-Blondon A.-F."/>
            <person name="Weissenbach J."/>
            <person name="Quetier F."/>
            <person name="Wincker P."/>
        </authorList>
    </citation>
    <scope>NUCLEOTIDE SEQUENCE [LARGE SCALE GENOMIC DNA]</scope>
    <source>
        <strain evidence="21">cv. Pinot noir / PN40024</strain>
    </source>
</reference>
<proteinExistence type="inferred from homology"/>
<feature type="chain" id="PRO_5003106150" description="RING-type E3 ubiquitin transferase" evidence="18">
    <location>
        <begin position="24"/>
        <end position="457"/>
    </location>
</feature>
<organism evidence="20 21">
    <name type="scientific">Vitis vinifera</name>
    <name type="common">Grape</name>
    <dbReference type="NCBI Taxonomy" id="29760"/>
    <lineage>
        <taxon>Eukaryota</taxon>
        <taxon>Viridiplantae</taxon>
        <taxon>Streptophyta</taxon>
        <taxon>Embryophyta</taxon>
        <taxon>Tracheophyta</taxon>
        <taxon>Spermatophyta</taxon>
        <taxon>Magnoliopsida</taxon>
        <taxon>eudicotyledons</taxon>
        <taxon>Gunneridae</taxon>
        <taxon>Pentapetalae</taxon>
        <taxon>rosids</taxon>
        <taxon>Vitales</taxon>
        <taxon>Vitaceae</taxon>
        <taxon>Viteae</taxon>
        <taxon>Vitis</taxon>
    </lineage>
</organism>
<evidence type="ECO:0000256" key="7">
    <source>
        <dbReference type="ARBA" id="ARBA00022723"/>
    </source>
</evidence>
<feature type="signal peptide" evidence="18">
    <location>
        <begin position="1"/>
        <end position="23"/>
    </location>
</feature>
<evidence type="ECO:0000256" key="3">
    <source>
        <dbReference type="ARBA" id="ARBA00004906"/>
    </source>
</evidence>
<dbReference type="HOGENOM" id="CLU_046350_1_0_1"/>
<name>D7SQD9_VITVI</name>
<dbReference type="InterPro" id="IPR013083">
    <property type="entry name" value="Znf_RING/FYVE/PHD"/>
</dbReference>
<dbReference type="EC" id="2.3.2.27" evidence="4"/>
<evidence type="ECO:0000256" key="9">
    <source>
        <dbReference type="ARBA" id="ARBA00022771"/>
    </source>
</evidence>
<keyword evidence="12 17" id="KW-1133">Transmembrane helix</keyword>
<feature type="compositionally biased region" description="Basic and acidic residues" evidence="16">
    <location>
        <begin position="199"/>
        <end position="214"/>
    </location>
</feature>
<accession>D7SQD9</accession>
<dbReference type="OMA" id="WSHRASA"/>
<dbReference type="InParanoid" id="D7SQD9"/>
<keyword evidence="5" id="KW-0808">Transferase</keyword>
<sequence>MSLLGFSCLVFWLFFCVDGGVGADDVVVVAANPSQSPPLPPPALPRPNFSPFRPSIAVIVGVLTTMFSITFLLLLYAKHCKRGNGVVYTGTPPLSSAARKNSGIDRTVIESLPVFRFASLRGQKDGLECAVCLNRFEPTEILRLLPKCKHAFHVECVDTWLDAHSTCPLCRYRVDPEDILLVEEPKISVAPPPEPDPPEVEKPDAEPRNPEVRRVSGRHSSAGERRSGLVQIVLHKPDETTSSRRSLDSSSSSSRKRNEPVAVGCFDRPRKDELLLTSEDRNSFERRLDHRIIVSAAGSGGFHQRWSDVQPSDLLYLRSEMIISDNRRLSSCHGTIEGGSWSGRSVINSRSVSEITGLSRLGSNYHHLDRHHQQRQAGVVSRWLAWISQSRPSVRSERAGRRHGYSRRLVMTNQHVDHKGNAWNHWRATSFLYLIFFKKILFISRIYIRCHVGYFFK</sequence>
<gene>
    <name evidence="20" type="ordered locus">VIT_11s0052g00530</name>
</gene>
<dbReference type="ExpressionAtlas" id="D7SQD9">
    <property type="expression patterns" value="baseline"/>
</dbReference>
<keyword evidence="13 17" id="KW-0472">Membrane</keyword>
<evidence type="ECO:0000256" key="14">
    <source>
        <dbReference type="ARBA" id="ARBA00024209"/>
    </source>
</evidence>
<dbReference type="SMART" id="SM00184">
    <property type="entry name" value="RING"/>
    <property type="match status" value="1"/>
</dbReference>
<evidence type="ECO:0000256" key="13">
    <source>
        <dbReference type="ARBA" id="ARBA00023136"/>
    </source>
</evidence>
<feature type="domain" description="RING-type" evidence="19">
    <location>
        <begin position="129"/>
        <end position="171"/>
    </location>
</feature>
<evidence type="ECO:0000256" key="12">
    <source>
        <dbReference type="ARBA" id="ARBA00022989"/>
    </source>
</evidence>
<comment type="pathway">
    <text evidence="3">Protein modification; protein ubiquitination.</text>
</comment>
<dbReference type="STRING" id="29760.D7SQD9"/>
<dbReference type="CDD" id="cd16461">
    <property type="entry name" value="RING-H2_EL5-like"/>
    <property type="match status" value="1"/>
</dbReference>
<dbReference type="PROSITE" id="PS50089">
    <property type="entry name" value="ZF_RING_2"/>
    <property type="match status" value="1"/>
</dbReference>
<feature type="transmembrane region" description="Helical" evidence="17">
    <location>
        <begin position="56"/>
        <end position="76"/>
    </location>
</feature>
<evidence type="ECO:0000256" key="5">
    <source>
        <dbReference type="ARBA" id="ARBA00022679"/>
    </source>
</evidence>
<dbReference type="EMBL" id="FN594964">
    <property type="protein sequence ID" value="CBI17870.3"/>
    <property type="molecule type" value="Genomic_DNA"/>
</dbReference>
<dbReference type="FunCoup" id="D7SQD9">
    <property type="interactions" value="13"/>
</dbReference>
<dbReference type="FunFam" id="3.30.40.10:FF:000285">
    <property type="entry name" value="RING-H2 finger protein ATL43"/>
    <property type="match status" value="1"/>
</dbReference>
<protein>
    <recommendedName>
        <fullName evidence="4">RING-type E3 ubiquitin transferase</fullName>
        <ecNumber evidence="4">2.3.2.27</ecNumber>
    </recommendedName>
</protein>
<evidence type="ECO:0000256" key="16">
    <source>
        <dbReference type="SAM" id="MobiDB-lite"/>
    </source>
</evidence>
<comment type="subcellular location">
    <subcellularLocation>
        <location evidence="2">Membrane</location>
        <topology evidence="2">Single-pass membrane protein</topology>
    </subcellularLocation>
</comment>
<keyword evidence="8 18" id="KW-0732">Signal</keyword>
<dbReference type="PANTHER" id="PTHR46539:SF2">
    <property type="entry name" value="RING-H2 FINGER PROTEIN ATL43"/>
    <property type="match status" value="1"/>
</dbReference>
<evidence type="ECO:0000259" key="19">
    <source>
        <dbReference type="PROSITE" id="PS50089"/>
    </source>
</evidence>
<evidence type="ECO:0000256" key="17">
    <source>
        <dbReference type="SAM" id="Phobius"/>
    </source>
</evidence>
<keyword evidence="11" id="KW-0862">Zinc</keyword>
<evidence type="ECO:0000313" key="21">
    <source>
        <dbReference type="Proteomes" id="UP000009183"/>
    </source>
</evidence>
<dbReference type="PaxDb" id="29760-VIT_11s0052g00530.t01"/>
<keyword evidence="9 15" id="KW-0863">Zinc-finger</keyword>
<comment type="similarity">
    <text evidence="14">Belongs to the RING-type zinc finger family. ATL subfamily.</text>
</comment>
<dbReference type="eggNOG" id="KOG0800">
    <property type="taxonomic scope" value="Eukaryota"/>
</dbReference>
<dbReference type="PANTHER" id="PTHR46539">
    <property type="entry name" value="E3 UBIQUITIN-PROTEIN LIGASE ATL42"/>
    <property type="match status" value="1"/>
</dbReference>